<feature type="transmembrane region" description="Helical" evidence="1">
    <location>
        <begin position="6"/>
        <end position="22"/>
    </location>
</feature>
<dbReference type="RefSeq" id="WP_052570139.1">
    <property type="nucleotide sequence ID" value="NZ_CP009498.1"/>
</dbReference>
<accession>A0A0G3WIR9</accession>
<dbReference type="OrthoDB" id="5827at2"/>
<keyword evidence="1" id="KW-0812">Transmembrane</keyword>
<keyword evidence="1" id="KW-0472">Membrane</keyword>
<sequence>MSIFEIIMLLCFAFAWPFSIRKSFVSKSNAGKSVWFLIIVLVGYVAGITHKLIYNYDNVIFLYCFNFALVFTDAVLYVRNYFIQKSNNC</sequence>
<dbReference type="AlphaFoldDB" id="A0A0G3WIR9"/>
<evidence type="ECO:0008006" key="4">
    <source>
        <dbReference type="Google" id="ProtNLM"/>
    </source>
</evidence>
<dbReference type="Proteomes" id="UP000035337">
    <property type="component" value="Chromosome"/>
</dbReference>
<feature type="transmembrane region" description="Helical" evidence="1">
    <location>
        <begin position="60"/>
        <end position="78"/>
    </location>
</feature>
<feature type="transmembrane region" description="Helical" evidence="1">
    <location>
        <begin position="34"/>
        <end position="54"/>
    </location>
</feature>
<evidence type="ECO:0000313" key="2">
    <source>
        <dbReference type="EMBL" id="AKL97785.1"/>
    </source>
</evidence>
<keyword evidence="1" id="KW-1133">Transmembrane helix</keyword>
<dbReference type="STRING" id="1408281.Epro_0406"/>
<gene>
    <name evidence="2" type="ORF">Epro_0406</name>
</gene>
<dbReference type="EMBL" id="CP009498">
    <property type="protein sequence ID" value="AKL97785.1"/>
    <property type="molecule type" value="Genomic_DNA"/>
</dbReference>
<reference evidence="2 3" key="1">
    <citation type="submission" date="2014-09" db="EMBL/GenBank/DDBJ databases">
        <title>Complete genome sequence of Endomicrobium proavitum.</title>
        <authorList>
            <person name="Zheng H."/>
        </authorList>
    </citation>
    <scope>NUCLEOTIDE SEQUENCE [LARGE SCALE GENOMIC DNA]</scope>
    <source>
        <strain evidence="2 3">Rsa215</strain>
    </source>
</reference>
<evidence type="ECO:0000313" key="3">
    <source>
        <dbReference type="Proteomes" id="UP000035337"/>
    </source>
</evidence>
<evidence type="ECO:0000256" key="1">
    <source>
        <dbReference type="SAM" id="Phobius"/>
    </source>
</evidence>
<proteinExistence type="predicted"/>
<organism evidence="2 3">
    <name type="scientific">Endomicrobium proavitum</name>
    <dbReference type="NCBI Taxonomy" id="1408281"/>
    <lineage>
        <taxon>Bacteria</taxon>
        <taxon>Pseudomonadati</taxon>
        <taxon>Elusimicrobiota</taxon>
        <taxon>Endomicrobiia</taxon>
        <taxon>Endomicrobiales</taxon>
        <taxon>Endomicrobiaceae</taxon>
        <taxon>Endomicrobium</taxon>
    </lineage>
</organism>
<name>A0A0G3WIR9_9BACT</name>
<keyword evidence="3" id="KW-1185">Reference proteome</keyword>
<protein>
    <recommendedName>
        <fullName evidence="4">PQ loop repeat protein</fullName>
    </recommendedName>
</protein>
<dbReference type="KEGG" id="epo:Epro_0406"/>